<dbReference type="RefSeq" id="WP_205259102.1">
    <property type="nucleotide sequence ID" value="NZ_JAERWK010000003.1"/>
</dbReference>
<dbReference type="Proteomes" id="UP000663792">
    <property type="component" value="Unassembled WGS sequence"/>
</dbReference>
<reference evidence="3" key="1">
    <citation type="submission" date="2021-01" db="EMBL/GenBank/DDBJ databases">
        <title>YIM 132084 draft genome.</title>
        <authorList>
            <person name="An D."/>
        </authorList>
    </citation>
    <scope>NUCLEOTIDE SEQUENCE</scope>
    <source>
        <strain evidence="3">YIM 132084</strain>
    </source>
</reference>
<keyword evidence="1" id="KW-0479">Metal-binding</keyword>
<comment type="caution">
    <text evidence="3">The sequence shown here is derived from an EMBL/GenBank/DDBJ whole genome shotgun (WGS) entry which is preliminary data.</text>
</comment>
<accession>A0A939BV39</accession>
<evidence type="ECO:0000256" key="1">
    <source>
        <dbReference type="ARBA" id="ARBA00022723"/>
    </source>
</evidence>
<evidence type="ECO:0000313" key="4">
    <source>
        <dbReference type="Proteomes" id="UP000663792"/>
    </source>
</evidence>
<proteinExistence type="predicted"/>
<dbReference type="Gene3D" id="3.90.330.10">
    <property type="entry name" value="Nitrile hydratase alpha /Thiocyanate hydrolase gamma"/>
    <property type="match status" value="1"/>
</dbReference>
<evidence type="ECO:0000313" key="3">
    <source>
        <dbReference type="EMBL" id="MBM9466148.1"/>
    </source>
</evidence>
<dbReference type="GO" id="GO:0003824">
    <property type="term" value="F:catalytic activity"/>
    <property type="evidence" value="ECO:0007669"/>
    <property type="project" value="InterPro"/>
</dbReference>
<dbReference type="EMBL" id="JAERWK010000003">
    <property type="protein sequence ID" value="MBM9466148.1"/>
    <property type="molecule type" value="Genomic_DNA"/>
</dbReference>
<dbReference type="GO" id="GO:0046914">
    <property type="term" value="F:transition metal ion binding"/>
    <property type="evidence" value="ECO:0007669"/>
    <property type="project" value="InterPro"/>
</dbReference>
<evidence type="ECO:0000259" key="2">
    <source>
        <dbReference type="Pfam" id="PF02979"/>
    </source>
</evidence>
<dbReference type="InterPro" id="IPR036648">
    <property type="entry name" value="CN_Hdrase_a/SCN_Hdrase_g_sf"/>
</dbReference>
<dbReference type="InterPro" id="IPR004232">
    <property type="entry name" value="CN_Hdrtase_a/SCN_Hdrlase_g"/>
</dbReference>
<dbReference type="Pfam" id="PF02979">
    <property type="entry name" value="NHase_alpha"/>
    <property type="match status" value="1"/>
</dbReference>
<dbReference type="NCBIfam" id="TIGR03793">
    <property type="entry name" value="leader_NHLP"/>
    <property type="match status" value="1"/>
</dbReference>
<gene>
    <name evidence="3" type="ORF">JL106_02490</name>
</gene>
<protein>
    <submittedName>
        <fullName evidence="3">NHLP leader peptide family RiPP</fullName>
    </submittedName>
</protein>
<keyword evidence="4" id="KW-1185">Reference proteome</keyword>
<feature type="domain" description="Nitrile hydratase alpha/Thiocyanate hydrolase gamma" evidence="2">
    <location>
        <begin position="13"/>
        <end position="70"/>
    </location>
</feature>
<sequence length="109" mass="11280">MDTNEIIIRSATDPAFRAALLADPKAVLTEHGITLPDDVEVRIEESTPTEFVLAVPPALPEDLELDDDALAQASAGTGPLLIPTLLWGLGSGVAAAGGIVGGFELVKHI</sequence>
<dbReference type="SUPFAM" id="SSF56209">
    <property type="entry name" value="Nitrile hydratase alpha chain"/>
    <property type="match status" value="1"/>
</dbReference>
<name>A0A939BV39_9ACTN</name>
<dbReference type="AlphaFoldDB" id="A0A939BV39"/>
<dbReference type="InterPro" id="IPR022513">
    <property type="entry name" value="TOMM_pelo"/>
</dbReference>
<organism evidence="3 4">
    <name type="scientific">Nakamurella leprariae</name>
    <dbReference type="NCBI Taxonomy" id="2803911"/>
    <lineage>
        <taxon>Bacteria</taxon>
        <taxon>Bacillati</taxon>
        <taxon>Actinomycetota</taxon>
        <taxon>Actinomycetes</taxon>
        <taxon>Nakamurellales</taxon>
        <taxon>Nakamurellaceae</taxon>
        <taxon>Nakamurella</taxon>
    </lineage>
</organism>